<evidence type="ECO:0000256" key="1">
    <source>
        <dbReference type="SAM" id="MobiDB-lite"/>
    </source>
</evidence>
<feature type="region of interest" description="Disordered" evidence="1">
    <location>
        <begin position="89"/>
        <end position="116"/>
    </location>
</feature>
<feature type="region of interest" description="Disordered" evidence="1">
    <location>
        <begin position="213"/>
        <end position="233"/>
    </location>
</feature>
<dbReference type="EMBL" id="JANKHO010001555">
    <property type="protein sequence ID" value="KAJ3500718.1"/>
    <property type="molecule type" value="Genomic_DNA"/>
</dbReference>
<sequence length="247" mass="26450">MDRQKRRTRKGKGQVYFLPNLNIFAHYVRSSDQRHVDNGGHSTSEEFVSLAPDDSMYRTPYNRVQVATSIGLSTRNTDRGFVPGQENLLSATEDAEPESTVTDTPSDQHDEEDDGLSDYERQNVHRFGAFTLAKERVAIQQDPEPRVSQDYEGPSATKRARLVLSPTTSSRAAELSGVGSFIGAPVETTASIGQVSTVSPVGHSLVASPAPVALAGPEVHPNPGAPVGLLQPAGASIGAPFRRATAS</sequence>
<gene>
    <name evidence="2" type="ORF">NLJ89_g9667</name>
</gene>
<evidence type="ECO:0000313" key="3">
    <source>
        <dbReference type="Proteomes" id="UP001148786"/>
    </source>
</evidence>
<name>A0A9W8MRL6_9AGAR</name>
<organism evidence="2 3">
    <name type="scientific">Agrocybe chaxingu</name>
    <dbReference type="NCBI Taxonomy" id="84603"/>
    <lineage>
        <taxon>Eukaryota</taxon>
        <taxon>Fungi</taxon>
        <taxon>Dikarya</taxon>
        <taxon>Basidiomycota</taxon>
        <taxon>Agaricomycotina</taxon>
        <taxon>Agaricomycetes</taxon>
        <taxon>Agaricomycetidae</taxon>
        <taxon>Agaricales</taxon>
        <taxon>Agaricineae</taxon>
        <taxon>Strophariaceae</taxon>
        <taxon>Agrocybe</taxon>
    </lineage>
</organism>
<keyword evidence="3" id="KW-1185">Reference proteome</keyword>
<comment type="caution">
    <text evidence="2">The sequence shown here is derived from an EMBL/GenBank/DDBJ whole genome shotgun (WGS) entry which is preliminary data.</text>
</comment>
<proteinExistence type="predicted"/>
<protein>
    <submittedName>
        <fullName evidence="2">Uncharacterized protein</fullName>
    </submittedName>
</protein>
<dbReference type="Proteomes" id="UP001148786">
    <property type="component" value="Unassembled WGS sequence"/>
</dbReference>
<accession>A0A9W8MRL6</accession>
<reference evidence="2" key="1">
    <citation type="submission" date="2022-07" db="EMBL/GenBank/DDBJ databases">
        <title>Genome Sequence of Agrocybe chaxingu.</title>
        <authorList>
            <person name="Buettner E."/>
        </authorList>
    </citation>
    <scope>NUCLEOTIDE SEQUENCE</scope>
    <source>
        <strain evidence="2">MP-N11</strain>
    </source>
</reference>
<evidence type="ECO:0000313" key="2">
    <source>
        <dbReference type="EMBL" id="KAJ3500718.1"/>
    </source>
</evidence>
<dbReference type="AlphaFoldDB" id="A0A9W8MRL6"/>